<keyword evidence="1" id="KW-0695">RNA-directed DNA polymerase</keyword>
<accession>A0ACD5F5G1</accession>
<evidence type="ECO:0000313" key="2">
    <source>
        <dbReference type="Proteomes" id="UP000076193"/>
    </source>
</evidence>
<dbReference type="Proteomes" id="UP000076193">
    <property type="component" value="Chromosome"/>
</dbReference>
<sequence length="350" mass="40066">MPRRPRRPVFEKYDISKSPFAQRPTQRDLGELLGENRNNLRLLVDYKEQFVVRRQEVIGKHQKVRDLKYPVSRLRAVHERLKFHLNKIKQPSYLFSPRKNRGQRDNALRHVNQDQYLTLDLKQFYPSTTATMVRRWFQDELGMYPDVAGLLTHLSTIDDRVSFGSPLTPVLCTLIHRAMFDEIAGVCERRGLRCTLWVDDLTISGKFIPGELVNEIREIIRAAGLRSHKVRYRTGNRPVFITGIGVVGSKLTAPNAVHLKIKSLWDDYHQAETLEEKESCSQLLLSQLGSLKHIVGAASLAGRKASDQMNALRQQRRKMHVAATAAAAAKRLSRALMPKESPEDVPFEIS</sequence>
<gene>
    <name evidence="1" type="ORF">A4A59_000985</name>
</gene>
<organism evidence="1 2">
    <name type="scientific">Rhizobium leguminosarum</name>
    <dbReference type="NCBI Taxonomy" id="384"/>
    <lineage>
        <taxon>Bacteria</taxon>
        <taxon>Pseudomonadati</taxon>
        <taxon>Pseudomonadota</taxon>
        <taxon>Alphaproteobacteria</taxon>
        <taxon>Hyphomicrobiales</taxon>
        <taxon>Rhizobiaceae</taxon>
        <taxon>Rhizobium/Agrobacterium group</taxon>
        <taxon>Rhizobium</taxon>
    </lineage>
</organism>
<evidence type="ECO:0000313" key="1">
    <source>
        <dbReference type="EMBL" id="XKQ40510.1"/>
    </source>
</evidence>
<keyword evidence="1" id="KW-0548">Nucleotidyltransferase</keyword>
<name>A0ACD5F5G1_RHILE</name>
<reference evidence="1" key="1">
    <citation type="submission" date="2024-10" db="EMBL/GenBank/DDBJ databases">
        <title>Strain of Rhizobium-related bacteria isolated fromm roots of Vavilovia formosa.</title>
        <authorList>
            <person name="Kimeklis A."/>
            <person name="Afonin A."/>
        </authorList>
    </citation>
    <scope>NUCLEOTIDE SEQUENCE</scope>
    <source>
        <strain evidence="1">Vaf12</strain>
    </source>
</reference>
<dbReference type="EC" id="2.7.7.49" evidence="1"/>
<keyword evidence="1" id="KW-0808">Transferase</keyword>
<proteinExistence type="predicted"/>
<protein>
    <submittedName>
        <fullName evidence="1">Reverse transcriptase family protein</fullName>
        <ecNumber evidence="1">2.7.7.49</ecNumber>
    </submittedName>
</protein>
<dbReference type="EMBL" id="CP171844">
    <property type="protein sequence ID" value="XKQ40510.1"/>
    <property type="molecule type" value="Genomic_DNA"/>
</dbReference>